<evidence type="ECO:0000256" key="2">
    <source>
        <dbReference type="SAM" id="SignalP"/>
    </source>
</evidence>
<proteinExistence type="inferred from homology"/>
<feature type="chain" id="PRO_5020868421" description="Alpha-2-macroglobulin" evidence="2">
    <location>
        <begin position="22"/>
        <end position="1983"/>
    </location>
</feature>
<dbReference type="Pfam" id="PF07703">
    <property type="entry name" value="A2M_BRD"/>
    <property type="match status" value="1"/>
</dbReference>
<accession>A0A4R3V9N6</accession>
<reference evidence="5 6" key="1">
    <citation type="submission" date="2019-03" db="EMBL/GenBank/DDBJ databases">
        <title>Genomic Encyclopedia of Type Strains, Phase IV (KMG-IV): sequencing the most valuable type-strain genomes for metagenomic binning, comparative biology and taxonomic classification.</title>
        <authorList>
            <person name="Goeker M."/>
        </authorList>
    </citation>
    <scope>NUCLEOTIDE SEQUENCE [LARGE SCALE GENOMIC DNA]</scope>
    <source>
        <strain evidence="5 6">DSM 100048</strain>
    </source>
</reference>
<name>A0A4R3V9N6_9BURK</name>
<keyword evidence="2" id="KW-0732">Signal</keyword>
<dbReference type="Pfam" id="PF01835">
    <property type="entry name" value="MG2"/>
    <property type="match status" value="1"/>
</dbReference>
<dbReference type="InterPro" id="IPR002890">
    <property type="entry name" value="MG2"/>
</dbReference>
<dbReference type="Pfam" id="PF00207">
    <property type="entry name" value="A2M"/>
    <property type="match status" value="1"/>
</dbReference>
<evidence type="ECO:0000313" key="5">
    <source>
        <dbReference type="EMBL" id="TCV01916.1"/>
    </source>
</evidence>
<dbReference type="EMBL" id="SMBX01000002">
    <property type="protein sequence ID" value="TCV01916.1"/>
    <property type="molecule type" value="Genomic_DNA"/>
</dbReference>
<dbReference type="RefSeq" id="WP_132474812.1">
    <property type="nucleotide sequence ID" value="NZ_JBHRVM010000001.1"/>
</dbReference>
<dbReference type="InterPro" id="IPR021868">
    <property type="entry name" value="Alpha_2_Macroglob_MG3"/>
</dbReference>
<dbReference type="SMART" id="SM01359">
    <property type="entry name" value="A2M_N_2"/>
    <property type="match status" value="1"/>
</dbReference>
<evidence type="ECO:0000256" key="1">
    <source>
        <dbReference type="ARBA" id="ARBA00010556"/>
    </source>
</evidence>
<gene>
    <name evidence="5" type="ORF">EV686_102631</name>
</gene>
<sequence>MSRVVAWVLAGVLSGPLPAMAASLVKFTPQGTVASVSEVSAEFSTQVVPFGDSQQPAPMRVVCSDSTAAGSGRWLDDKRWVYAFDRPLAPGVSCKAELDPDFRTLSGEKLGGKALHEFRVGGPSVQEVGPYGYYPIDEDQVFVLRFNGKVDAASLLANAFCHVEGLGERVPVRGITGEQREAVLDAMYFTREPSDDSVQLLQCQRLLPPEGKVRLIVGPGVQSTGNDATAVSTKAQHFDFEVRKPFRAEFSCMRENANADCTPVSGVGVSFSAPIPREEARKIRLRTPTQEIVPAPDDDAFDADVTNVWFEGPFPEKAQLTLTLPEGLKDDAGRTLSNAGDFPLGFRTAAYPSLVKFAAAPFGVVERFAEAPSGGSDDDYPAVVPVTVRNVESALGADALSVSPGTVNGLSTQNDIEVLRWYARLQRLEQGRWSAGQLSAIMADREPSYGNNETQIDVRGFSALRGQPNVVRRVLPGASGRDQRPFEVIGVPLSGPGFHVLEIESAQLGRSLLEDGQPMYVRTGILMTNLAVHVKKGRDDLLVWVTTLDEGQVVPDAQVSVLSCDGSQLASGVTGVHGALHLTDPIEYPEYCSSTGLGGVYVSARIPADHPQARGKAEFSFAFSGWDRGIEPWRFNIPVSTSPTPTVKAHTVFDRTLLRAGETVSMKHYIRSLTRDGFALPSQEALPDRLVVMHDGSGQEYEQKIEWQASESGGLSAQNVMELPKTARLGSYSVYLRGENYVWHETGSFNVEEFVLPLLTGNLQISGPKQDGVLVAPAAVDASVQLAYVSGGAASGLDVQLSAVARDMPVSFEGYEAYEFSPPYPGEGSGEDAEGASQPVGQRLFLDKAAVRLDGAGGASVPVEKLLQVSRPQQWLFEASFRDPNGQVQTLSQTANVWPSAVQAGIRVSRWVQVGQSAEIHVVALSPSGKPLPETQVSVTASSRTTYSTRKRLVGGFYSYDSHTQTRTLGKVCEGKTDARGTLVCSMELNTPGEIQFNARALDGQGRASVAQSSVWVTGGDELWFGGESADRIDLIPDKRSYAPGDVAEFQVRMPFRQATALLAVEREGVLAMQVVELEGKDPTIRLGIRPEWGPNVYVSVLALRGRLRQTSWHSFFSWGWQRPTQWYKAFRSSDQGYAAPTPFIDLAKPAFRHGVAEVQVSDVNDQLLVDVAPEKPSYRVRDTATVNIRVALPDGKPASNATVAFAAVDQALLELSPNRSWDLLDAMRQRRSYGVRTATTQLEVIGRRHYGRKALPAGGGGGKSPTRELLDTLLLWEPEIKLDAQGRGRIQVPLNDAITQFALVAIADHGVSRFGTGKSSLVTAQDMQVIGGIPPQVREGDAYEAMVTVRNTTSRFMQVEVTASYRQGESGDAVSLSPQTIGLAAGSASAVRWNVQAPVLATDAGQAELQWELRAIERNAPGGEQAEDALRISQRLAPDVPVRVRQATLLPLDADNPVSLPIALPKGALRLPSGEPRGDLRISLRSRLAVGGMPGVHDWFEAYPYTCTEQLASRAIGMRDTGQWKALVARLPDMLDSDGLLAYFPGMRQGNEVLTAYILSASHEARSMGLSFALPAALEQRMLQGLQAFAQGRIERVRWSPQRDLDLRKLTAIEALSRYDAASPRLVDSIAIEPERWPVGALVDWMQILQRMPKLKDRDGQLRKVDAELRSRLLSRGTQTLVGDSGPQASWWLMHSRATEQARLLLAVTDQLSWSEDVPRIAQGLLAMQTNGAWRTTTENLLGSLALERFSRQFERKPVKGRTLVSLGGGRDSAVDWNALPAGAAADDLSQAWPASEETQPLDLRHEGSGRVWVDVQARAAVPHTQPIAAGFSLDRSVTPVYQAVPGQWSIGDVYRVQLLLRSQTPGSWVVLNDPVPAGATILGSGLGRDSAIAAQSRVEEPQEAKGPWPTFVERGFDSFRAYYEYLPTGETTVSYTVRLGTAGAFQMPGARVEALYQPDVHGVLPDGGVLRVQDGAAAANQ</sequence>
<comment type="caution">
    <text evidence="5">The sequence shown here is derived from an EMBL/GenBank/DDBJ whole genome shotgun (WGS) entry which is preliminary data.</text>
</comment>
<organism evidence="5 6">
    <name type="scientific">Paracandidimonas soli</name>
    <dbReference type="NCBI Taxonomy" id="1917182"/>
    <lineage>
        <taxon>Bacteria</taxon>
        <taxon>Pseudomonadati</taxon>
        <taxon>Pseudomonadota</taxon>
        <taxon>Betaproteobacteria</taxon>
        <taxon>Burkholderiales</taxon>
        <taxon>Alcaligenaceae</taxon>
        <taxon>Paracandidimonas</taxon>
    </lineage>
</organism>
<evidence type="ECO:0000259" key="4">
    <source>
        <dbReference type="SMART" id="SM01360"/>
    </source>
</evidence>
<dbReference type="PANTHER" id="PTHR40094:SF1">
    <property type="entry name" value="UBIQUITIN DOMAIN-CONTAINING PROTEIN"/>
    <property type="match status" value="1"/>
</dbReference>
<protein>
    <recommendedName>
        <fullName evidence="7">Alpha-2-macroglobulin</fullName>
    </recommendedName>
</protein>
<dbReference type="InterPro" id="IPR041246">
    <property type="entry name" value="Bact_MG10"/>
</dbReference>
<dbReference type="InterPro" id="IPR008930">
    <property type="entry name" value="Terpenoid_cyclase/PrenylTrfase"/>
</dbReference>
<dbReference type="PANTHER" id="PTHR40094">
    <property type="entry name" value="ALPHA-2-MACROGLOBULIN HOMOLOG"/>
    <property type="match status" value="1"/>
</dbReference>
<dbReference type="SUPFAM" id="SSF48239">
    <property type="entry name" value="Terpenoid cyclases/Protein prenyltransferases"/>
    <property type="match status" value="1"/>
</dbReference>
<evidence type="ECO:0008006" key="7">
    <source>
        <dbReference type="Google" id="ProtNLM"/>
    </source>
</evidence>
<dbReference type="OrthoDB" id="9767116at2"/>
<dbReference type="InterPro" id="IPR011625">
    <property type="entry name" value="A2M_N_BRD"/>
</dbReference>
<keyword evidence="6" id="KW-1185">Reference proteome</keyword>
<feature type="domain" description="Alpha-2-macroglobulin bait region" evidence="3">
    <location>
        <begin position="1033"/>
        <end position="1216"/>
    </location>
</feature>
<dbReference type="GO" id="GO:0004866">
    <property type="term" value="F:endopeptidase inhibitor activity"/>
    <property type="evidence" value="ECO:0007669"/>
    <property type="project" value="InterPro"/>
</dbReference>
<comment type="similarity">
    <text evidence="1">Belongs to the protease inhibitor I39 (alpha-2-macroglobulin) family. Bacterial alpha-2-macroglobulin subfamily.</text>
</comment>
<dbReference type="Pfam" id="PF11974">
    <property type="entry name" value="bMG3"/>
    <property type="match status" value="1"/>
</dbReference>
<dbReference type="Proteomes" id="UP000294692">
    <property type="component" value="Unassembled WGS sequence"/>
</dbReference>
<dbReference type="Gene3D" id="2.60.40.1930">
    <property type="match status" value="1"/>
</dbReference>
<feature type="signal peptide" evidence="2">
    <location>
        <begin position="1"/>
        <end position="21"/>
    </location>
</feature>
<dbReference type="InterPro" id="IPR051802">
    <property type="entry name" value="YfhM-like"/>
</dbReference>
<evidence type="ECO:0000259" key="3">
    <source>
        <dbReference type="SMART" id="SM01359"/>
    </source>
</evidence>
<evidence type="ECO:0000313" key="6">
    <source>
        <dbReference type="Proteomes" id="UP000294692"/>
    </source>
</evidence>
<dbReference type="Pfam" id="PF17973">
    <property type="entry name" value="bMG10"/>
    <property type="match status" value="1"/>
</dbReference>
<dbReference type="InterPro" id="IPR001599">
    <property type="entry name" value="Macroglobln_a2"/>
</dbReference>
<feature type="domain" description="Alpha-2-macroglobulin" evidence="4">
    <location>
        <begin position="1274"/>
        <end position="1364"/>
    </location>
</feature>
<dbReference type="SMART" id="SM01360">
    <property type="entry name" value="A2M"/>
    <property type="match status" value="1"/>
</dbReference>